<accession>A0A3S0XSX1</accession>
<dbReference type="Proteomes" id="UP000281118">
    <property type="component" value="Unassembled WGS sequence"/>
</dbReference>
<comment type="caution">
    <text evidence="1">The sequence shown here is derived from an EMBL/GenBank/DDBJ whole genome shotgun (WGS) entry which is preliminary data.</text>
</comment>
<dbReference type="AlphaFoldDB" id="A0A3S0XSX1"/>
<proteinExistence type="predicted"/>
<gene>
    <name evidence="1" type="ORF">EJP67_16545</name>
</gene>
<organism evidence="1 2">
    <name type="scientific">Variovorax guangxiensis</name>
    <dbReference type="NCBI Taxonomy" id="1775474"/>
    <lineage>
        <taxon>Bacteria</taxon>
        <taxon>Pseudomonadati</taxon>
        <taxon>Pseudomonadota</taxon>
        <taxon>Betaproteobacteria</taxon>
        <taxon>Burkholderiales</taxon>
        <taxon>Comamonadaceae</taxon>
        <taxon>Variovorax</taxon>
    </lineage>
</organism>
<dbReference type="OrthoDB" id="8641910at2"/>
<dbReference type="RefSeq" id="WP_126022808.1">
    <property type="nucleotide sequence ID" value="NZ_RXFT01000006.1"/>
</dbReference>
<name>A0A3S0XSX1_9BURK</name>
<reference evidence="1 2" key="1">
    <citation type="submission" date="2018-12" db="EMBL/GenBank/DDBJ databases">
        <title>The genome sequences of Variovorax guangxiensis DSM 27352.</title>
        <authorList>
            <person name="Gao J."/>
            <person name="Sun J."/>
        </authorList>
    </citation>
    <scope>NUCLEOTIDE SEQUENCE [LARGE SCALE GENOMIC DNA]</scope>
    <source>
        <strain evidence="1 2">DSM 27352</strain>
    </source>
</reference>
<evidence type="ECO:0000313" key="2">
    <source>
        <dbReference type="Proteomes" id="UP000281118"/>
    </source>
</evidence>
<protein>
    <recommendedName>
        <fullName evidence="3">Terminase</fullName>
    </recommendedName>
</protein>
<sequence>MTRKVVDWEAVELQYRAGIRSLKDIGSEFDVSDAAIIKRAKRDGWSRDLKAKIQAKADAKVSAAAVSAEVSARTKVAERQVVEANAQVLFDVQMAHRAGLRRLAELRDKQLGELEALPMPAADGEKAPEPLPLPVRISALKTLSEIDERLRRGQREAYGIDKIVPDEGGIVSTLTDAERASRAAAILQLAMQRRQAETPGAA</sequence>
<evidence type="ECO:0008006" key="3">
    <source>
        <dbReference type="Google" id="ProtNLM"/>
    </source>
</evidence>
<dbReference type="EMBL" id="RXFT01000006">
    <property type="protein sequence ID" value="RUR68672.1"/>
    <property type="molecule type" value="Genomic_DNA"/>
</dbReference>
<evidence type="ECO:0000313" key="1">
    <source>
        <dbReference type="EMBL" id="RUR68672.1"/>
    </source>
</evidence>